<feature type="transmembrane region" description="Helical" evidence="1">
    <location>
        <begin position="53"/>
        <end position="74"/>
    </location>
</feature>
<reference evidence="2 3" key="1">
    <citation type="journal article" date="2016" name="Nat. Commun.">
        <title>Thousands of microbial genomes shed light on interconnected biogeochemical processes in an aquifer system.</title>
        <authorList>
            <person name="Anantharaman K."/>
            <person name="Brown C.T."/>
            <person name="Hug L.A."/>
            <person name="Sharon I."/>
            <person name="Castelle C.J."/>
            <person name="Probst A.J."/>
            <person name="Thomas B.C."/>
            <person name="Singh A."/>
            <person name="Wilkins M.J."/>
            <person name="Karaoz U."/>
            <person name="Brodie E.L."/>
            <person name="Williams K.H."/>
            <person name="Hubbard S.S."/>
            <person name="Banfield J.F."/>
        </authorList>
    </citation>
    <scope>NUCLEOTIDE SEQUENCE [LARGE SCALE GENOMIC DNA]</scope>
</reference>
<gene>
    <name evidence="2" type="ORF">A3B33_03360</name>
</gene>
<keyword evidence="1" id="KW-1133">Transmembrane helix</keyword>
<organism evidence="2 3">
    <name type="scientific">Candidatus Adlerbacteria bacterium RIFCSPLOWO2_01_FULL_54_16</name>
    <dbReference type="NCBI Taxonomy" id="1797244"/>
    <lineage>
        <taxon>Bacteria</taxon>
        <taxon>Candidatus Adleribacteriota</taxon>
    </lineage>
</organism>
<evidence type="ECO:0000256" key="1">
    <source>
        <dbReference type="SAM" id="Phobius"/>
    </source>
</evidence>
<feature type="transmembrane region" description="Helical" evidence="1">
    <location>
        <begin position="86"/>
        <end position="107"/>
    </location>
</feature>
<sequence>MAYRTILYTLAGALLVLMPIIVEAQTGGLVPCLGVFDCNLCTLGKLTQNVINFLIAVSIPISVALFAWAGWLYFSSAANPGQIDSAKKIFTSVFIGFLIAVGAWLGVQTMLKTLLKDGYYRSWDDIQCVTDVGKTAGRRQSGFTVGEWLNKVLNPLRQANLGVTYAPNCPSDYPIRQTETGQCCTDRNYTSCIQGPTGATPPGISGFTYQSGIDRQLGAASAELNNLISCMGSRVGGQISSISDSYIVDGRNTWDQCRAGQCQHTAGSCHYGGRNCGDQSYAVDLVGDNNALKDAARQCGANFVLDEGNHVHASVGAACGCN</sequence>
<keyword evidence="1" id="KW-0472">Membrane</keyword>
<dbReference type="EMBL" id="MEWY01000009">
    <property type="protein sequence ID" value="OGC86994.1"/>
    <property type="molecule type" value="Genomic_DNA"/>
</dbReference>
<evidence type="ECO:0000313" key="2">
    <source>
        <dbReference type="EMBL" id="OGC86994.1"/>
    </source>
</evidence>
<name>A0A1F4XZC1_9BACT</name>
<protein>
    <submittedName>
        <fullName evidence="2">Uncharacterized protein</fullName>
    </submittedName>
</protein>
<accession>A0A1F4XZC1</accession>
<evidence type="ECO:0000313" key="3">
    <source>
        <dbReference type="Proteomes" id="UP000176943"/>
    </source>
</evidence>
<dbReference type="AlphaFoldDB" id="A0A1F4XZC1"/>
<dbReference type="Proteomes" id="UP000176943">
    <property type="component" value="Unassembled WGS sequence"/>
</dbReference>
<keyword evidence="1" id="KW-0812">Transmembrane</keyword>
<proteinExistence type="predicted"/>
<comment type="caution">
    <text evidence="2">The sequence shown here is derived from an EMBL/GenBank/DDBJ whole genome shotgun (WGS) entry which is preliminary data.</text>
</comment>